<evidence type="ECO:0008006" key="4">
    <source>
        <dbReference type="Google" id="ProtNLM"/>
    </source>
</evidence>
<dbReference type="Proteomes" id="UP000288293">
    <property type="component" value="Unassembled WGS sequence"/>
</dbReference>
<evidence type="ECO:0000256" key="1">
    <source>
        <dbReference type="SAM" id="SignalP"/>
    </source>
</evidence>
<proteinExistence type="predicted"/>
<feature type="chain" id="PRO_5019168404" description="Lipoprotein SmpA/OmlA domain-containing protein" evidence="1">
    <location>
        <begin position="22"/>
        <end position="117"/>
    </location>
</feature>
<organism evidence="2 3">
    <name type="scientific">Aliidiomarina minuta</name>
    <dbReference type="NCBI Taxonomy" id="880057"/>
    <lineage>
        <taxon>Bacteria</taxon>
        <taxon>Pseudomonadati</taxon>
        <taxon>Pseudomonadota</taxon>
        <taxon>Gammaproteobacteria</taxon>
        <taxon>Alteromonadales</taxon>
        <taxon>Idiomarinaceae</taxon>
        <taxon>Aliidiomarina</taxon>
    </lineage>
</organism>
<dbReference type="AlphaFoldDB" id="A0A432W6V1"/>
<gene>
    <name evidence="2" type="ORF">CWE09_03260</name>
</gene>
<name>A0A432W6V1_9GAMM</name>
<dbReference type="RefSeq" id="WP_126802580.1">
    <property type="nucleotide sequence ID" value="NZ_PIPL01000001.1"/>
</dbReference>
<feature type="signal peptide" evidence="1">
    <location>
        <begin position="1"/>
        <end position="21"/>
    </location>
</feature>
<accession>A0A432W6V1</accession>
<comment type="caution">
    <text evidence="2">The sequence shown here is derived from an EMBL/GenBank/DDBJ whole genome shotgun (WGS) entry which is preliminary data.</text>
</comment>
<dbReference type="EMBL" id="PIPL01000001">
    <property type="protein sequence ID" value="RUO25762.1"/>
    <property type="molecule type" value="Genomic_DNA"/>
</dbReference>
<evidence type="ECO:0000313" key="2">
    <source>
        <dbReference type="EMBL" id="RUO25762.1"/>
    </source>
</evidence>
<evidence type="ECO:0000313" key="3">
    <source>
        <dbReference type="Proteomes" id="UP000288293"/>
    </source>
</evidence>
<reference evidence="2 3" key="1">
    <citation type="journal article" date="2011" name="Front. Microbiol.">
        <title>Genomic signatures of strain selection and enhancement in Bacillus atrophaeus var. globigii, a historical biowarfare simulant.</title>
        <authorList>
            <person name="Gibbons H.S."/>
            <person name="Broomall S.M."/>
            <person name="McNew L.A."/>
            <person name="Daligault H."/>
            <person name="Chapman C."/>
            <person name="Bruce D."/>
            <person name="Karavis M."/>
            <person name="Krepps M."/>
            <person name="McGregor P.A."/>
            <person name="Hong C."/>
            <person name="Park K.H."/>
            <person name="Akmal A."/>
            <person name="Feldman A."/>
            <person name="Lin J.S."/>
            <person name="Chang W.E."/>
            <person name="Higgs B.W."/>
            <person name="Demirev P."/>
            <person name="Lindquist J."/>
            <person name="Liem A."/>
            <person name="Fochler E."/>
            <person name="Read T.D."/>
            <person name="Tapia R."/>
            <person name="Johnson S."/>
            <person name="Bishop-Lilly K.A."/>
            <person name="Detter C."/>
            <person name="Han C."/>
            <person name="Sozhamannan S."/>
            <person name="Rosenzweig C.N."/>
            <person name="Skowronski E.W."/>
        </authorList>
    </citation>
    <scope>NUCLEOTIDE SEQUENCE [LARGE SCALE GENOMIC DNA]</scope>
    <source>
        <strain evidence="2 3">MLST1</strain>
    </source>
</reference>
<sequence>MAALFKVLVTFMLLLLISACATSLPVEGSGSQNLANYGSEEVEQVLIRGQTTYHDVQQHFGQPNSVSESGRAMYWNYVYRFQDPGQGISGMKSLTIVMDGRGVVTDFDFQDNSYPLE</sequence>
<dbReference type="PROSITE" id="PS51257">
    <property type="entry name" value="PROKAR_LIPOPROTEIN"/>
    <property type="match status" value="1"/>
</dbReference>
<keyword evidence="1" id="KW-0732">Signal</keyword>
<keyword evidence="3" id="KW-1185">Reference proteome</keyword>
<protein>
    <recommendedName>
        <fullName evidence="4">Lipoprotein SmpA/OmlA domain-containing protein</fullName>
    </recommendedName>
</protein>